<dbReference type="AlphaFoldDB" id="A0A816I4L7"/>
<evidence type="ECO:0000313" key="1">
    <source>
        <dbReference type="EMBL" id="CAF1701640.1"/>
    </source>
</evidence>
<feature type="non-terminal residue" evidence="1">
    <location>
        <position position="1"/>
    </location>
</feature>
<name>A0A816I4L7_BRANA</name>
<reference evidence="1" key="1">
    <citation type="submission" date="2021-01" db="EMBL/GenBank/DDBJ databases">
        <authorList>
            <consortium name="Genoscope - CEA"/>
            <person name="William W."/>
        </authorList>
    </citation>
    <scope>NUCLEOTIDE SEQUENCE</scope>
</reference>
<gene>
    <name evidence="1" type="ORF">DARMORV10_C03P31670.1</name>
</gene>
<protein>
    <submittedName>
        <fullName evidence="1">(rape) hypothetical protein</fullName>
    </submittedName>
</protein>
<dbReference type="EMBL" id="HG994367">
    <property type="protein sequence ID" value="CAF1701640.1"/>
    <property type="molecule type" value="Genomic_DNA"/>
</dbReference>
<proteinExistence type="predicted"/>
<sequence>GDGCNKRTSLNTILQALGVNPTTHAAASAAFSGCCCFCCFFGCHCLCCFSSSELV</sequence>
<accession>A0A816I4L7</accession>
<organism evidence="1">
    <name type="scientific">Brassica napus</name>
    <name type="common">Rape</name>
    <dbReference type="NCBI Taxonomy" id="3708"/>
    <lineage>
        <taxon>Eukaryota</taxon>
        <taxon>Viridiplantae</taxon>
        <taxon>Streptophyta</taxon>
        <taxon>Embryophyta</taxon>
        <taxon>Tracheophyta</taxon>
        <taxon>Spermatophyta</taxon>
        <taxon>Magnoliopsida</taxon>
        <taxon>eudicotyledons</taxon>
        <taxon>Gunneridae</taxon>
        <taxon>Pentapetalae</taxon>
        <taxon>rosids</taxon>
        <taxon>malvids</taxon>
        <taxon>Brassicales</taxon>
        <taxon>Brassicaceae</taxon>
        <taxon>Brassiceae</taxon>
        <taxon>Brassica</taxon>
    </lineage>
</organism>
<dbReference type="Proteomes" id="UP001295469">
    <property type="component" value="Chromosome C03"/>
</dbReference>